<evidence type="ECO:0000313" key="2">
    <source>
        <dbReference type="EMBL" id="KMW57586.1"/>
    </source>
</evidence>
<organism evidence="2 3">
    <name type="scientific">Candidatus Rhodobacter oscarellae</name>
    <dbReference type="NCBI Taxonomy" id="1675527"/>
    <lineage>
        <taxon>Bacteria</taxon>
        <taxon>Pseudomonadati</taxon>
        <taxon>Pseudomonadota</taxon>
        <taxon>Alphaproteobacteria</taxon>
        <taxon>Rhodobacterales</taxon>
        <taxon>Rhodobacter group</taxon>
        <taxon>Rhodobacter</taxon>
    </lineage>
</organism>
<dbReference type="AlphaFoldDB" id="A0A0J9E444"/>
<dbReference type="PANTHER" id="PTHR43792">
    <property type="entry name" value="GNAT FAMILY, PUTATIVE (AFU_ORTHOLOGUE AFUA_3G00765)-RELATED-RELATED"/>
    <property type="match status" value="1"/>
</dbReference>
<dbReference type="Proteomes" id="UP000037178">
    <property type="component" value="Unassembled WGS sequence"/>
</dbReference>
<protein>
    <submittedName>
        <fullName evidence="2">50S ribosomal protein acetyltransferase</fullName>
    </submittedName>
</protein>
<dbReference type="OrthoDB" id="9804153at2"/>
<dbReference type="GO" id="GO:0016747">
    <property type="term" value="F:acyltransferase activity, transferring groups other than amino-acyl groups"/>
    <property type="evidence" value="ECO:0007669"/>
    <property type="project" value="InterPro"/>
</dbReference>
<dbReference type="EMBL" id="LFTY01000002">
    <property type="protein sequence ID" value="KMW57586.1"/>
    <property type="molecule type" value="Genomic_DNA"/>
</dbReference>
<dbReference type="PROSITE" id="PS51186">
    <property type="entry name" value="GNAT"/>
    <property type="match status" value="1"/>
</dbReference>
<keyword evidence="3" id="KW-1185">Reference proteome</keyword>
<dbReference type="STRING" id="1675527.AIOL_002551"/>
<dbReference type="InterPro" id="IPR000182">
    <property type="entry name" value="GNAT_dom"/>
</dbReference>
<feature type="domain" description="N-acetyltransferase" evidence="1">
    <location>
        <begin position="10"/>
        <end position="162"/>
    </location>
</feature>
<dbReference type="RefSeq" id="WP_049643297.1">
    <property type="nucleotide sequence ID" value="NZ_LFTY01000002.1"/>
</dbReference>
<sequence length="168" mass="18822">MARYILTERLLLRPFRAADGPRVVELLNDFAVSKWLAKVPHPFGHADLRLVDEDGSDRWPELVAITLDGAVVGGISAGEHFGYWIGRDYWGQGIATEATAAMLTYVFNEEGRDEITSGCFTGNGASAHILNRLGFREESRDFVESRARGVEVSNVNLRLTRENWRRVS</sequence>
<dbReference type="InterPro" id="IPR051531">
    <property type="entry name" value="N-acetyltransferase"/>
</dbReference>
<evidence type="ECO:0000313" key="3">
    <source>
        <dbReference type="Proteomes" id="UP000037178"/>
    </source>
</evidence>
<keyword evidence="2" id="KW-0689">Ribosomal protein</keyword>
<gene>
    <name evidence="2" type="ORF">AIOL_002551</name>
</gene>
<comment type="caution">
    <text evidence="2">The sequence shown here is derived from an EMBL/GenBank/DDBJ whole genome shotgun (WGS) entry which is preliminary data.</text>
</comment>
<dbReference type="GO" id="GO:0005840">
    <property type="term" value="C:ribosome"/>
    <property type="evidence" value="ECO:0007669"/>
    <property type="project" value="UniProtKB-KW"/>
</dbReference>
<evidence type="ECO:0000259" key="1">
    <source>
        <dbReference type="PROSITE" id="PS51186"/>
    </source>
</evidence>
<dbReference type="InterPro" id="IPR016181">
    <property type="entry name" value="Acyl_CoA_acyltransferase"/>
</dbReference>
<dbReference type="PATRIC" id="fig|1675527.3.peg.2676"/>
<keyword evidence="2" id="KW-0687">Ribonucleoprotein</keyword>
<proteinExistence type="predicted"/>
<reference evidence="2 3" key="1">
    <citation type="submission" date="2015-06" db="EMBL/GenBank/DDBJ databases">
        <title>Draft genome sequence of an Alphaproteobacteria species associated to the Mediterranean sponge Oscarella lobularis.</title>
        <authorList>
            <person name="Jourda C."/>
            <person name="Santini S."/>
            <person name="Claverie J.-M."/>
        </authorList>
    </citation>
    <scope>NUCLEOTIDE SEQUENCE [LARGE SCALE GENOMIC DNA]</scope>
    <source>
        <strain evidence="2">IGS</strain>
    </source>
</reference>
<keyword evidence="2" id="KW-0808">Transferase</keyword>
<dbReference type="SUPFAM" id="SSF55729">
    <property type="entry name" value="Acyl-CoA N-acyltransferases (Nat)"/>
    <property type="match status" value="1"/>
</dbReference>
<accession>A0A0J9E444</accession>
<name>A0A0J9E444_9RHOB</name>
<dbReference type="Gene3D" id="3.40.630.30">
    <property type="match status" value="1"/>
</dbReference>
<dbReference type="Pfam" id="PF13302">
    <property type="entry name" value="Acetyltransf_3"/>
    <property type="match status" value="1"/>
</dbReference>